<evidence type="ECO:0000313" key="1">
    <source>
        <dbReference type="EMBL" id="BAJ91352.1"/>
    </source>
</evidence>
<proteinExistence type="evidence at transcript level"/>
<dbReference type="AlphaFoldDB" id="F2D8D1"/>
<organism evidence="1">
    <name type="scientific">Hordeum vulgare subsp. vulgare</name>
    <name type="common">Domesticated barley</name>
    <dbReference type="NCBI Taxonomy" id="112509"/>
    <lineage>
        <taxon>Eukaryota</taxon>
        <taxon>Viridiplantae</taxon>
        <taxon>Streptophyta</taxon>
        <taxon>Embryophyta</taxon>
        <taxon>Tracheophyta</taxon>
        <taxon>Spermatophyta</taxon>
        <taxon>Magnoliopsida</taxon>
        <taxon>Liliopsida</taxon>
        <taxon>Poales</taxon>
        <taxon>Poaceae</taxon>
        <taxon>BOP clade</taxon>
        <taxon>Pooideae</taxon>
        <taxon>Triticodae</taxon>
        <taxon>Triticeae</taxon>
        <taxon>Hordeinae</taxon>
        <taxon>Hordeum</taxon>
    </lineage>
</organism>
<name>F2D8D1_HORVV</name>
<dbReference type="EMBL" id="AK360143">
    <property type="protein sequence ID" value="BAJ91352.1"/>
    <property type="molecule type" value="mRNA"/>
</dbReference>
<accession>F2D8D1</accession>
<reference evidence="1" key="1">
    <citation type="journal article" date="2011" name="Plant Physiol.">
        <title>Comprehensive sequence analysis of 24,783 barley full-length cDNAs derived from 12 clone libraries.</title>
        <authorList>
            <person name="Matsumoto T."/>
            <person name="Tanaka T."/>
            <person name="Sakai H."/>
            <person name="Amano N."/>
            <person name="Kanamori H."/>
            <person name="Kurita K."/>
            <person name="Kikuta A."/>
            <person name="Kamiya K."/>
            <person name="Yamamoto M."/>
            <person name="Ikawa H."/>
            <person name="Fujii N."/>
            <person name="Hori K."/>
            <person name="Itoh T."/>
            <person name="Sato K."/>
        </authorList>
    </citation>
    <scope>NUCLEOTIDE SEQUENCE</scope>
    <source>
        <tissue evidence="1">Shoot</tissue>
    </source>
</reference>
<protein>
    <submittedName>
        <fullName evidence="1">Predicted protein</fullName>
    </submittedName>
</protein>
<sequence>MGNRITLECATGRDIRDPVEKIIFAHRSLAEKPLYLFARDSD</sequence>